<reference evidence="1 2" key="1">
    <citation type="submission" date="2019-02" db="EMBL/GenBank/DDBJ databases">
        <title>Deep-cultivation of Planctomycetes and their phenomic and genomic characterization uncovers novel biology.</title>
        <authorList>
            <person name="Wiegand S."/>
            <person name="Jogler M."/>
            <person name="Boedeker C."/>
            <person name="Pinto D."/>
            <person name="Vollmers J."/>
            <person name="Rivas-Marin E."/>
            <person name="Kohn T."/>
            <person name="Peeters S.H."/>
            <person name="Heuer A."/>
            <person name="Rast P."/>
            <person name="Oberbeckmann S."/>
            <person name="Bunk B."/>
            <person name="Jeske O."/>
            <person name="Meyerdierks A."/>
            <person name="Storesund J.E."/>
            <person name="Kallscheuer N."/>
            <person name="Luecker S."/>
            <person name="Lage O.M."/>
            <person name="Pohl T."/>
            <person name="Merkel B.J."/>
            <person name="Hornburger P."/>
            <person name="Mueller R.-W."/>
            <person name="Bruemmer F."/>
            <person name="Labrenz M."/>
            <person name="Spormann A.M."/>
            <person name="Op den Camp H."/>
            <person name="Overmann J."/>
            <person name="Amann R."/>
            <person name="Jetten M.S.M."/>
            <person name="Mascher T."/>
            <person name="Medema M.H."/>
            <person name="Devos D.P."/>
            <person name="Kaster A.-K."/>
            <person name="Ovreas L."/>
            <person name="Rohde M."/>
            <person name="Galperin M.Y."/>
            <person name="Jogler C."/>
        </authorList>
    </citation>
    <scope>NUCLEOTIDE SEQUENCE [LARGE SCALE GENOMIC DNA]</scope>
    <source>
        <strain evidence="1 2">Pan265</strain>
    </source>
</reference>
<organism evidence="1 2">
    <name type="scientific">Mucisphaera calidilacus</name>
    <dbReference type="NCBI Taxonomy" id="2527982"/>
    <lineage>
        <taxon>Bacteria</taxon>
        <taxon>Pseudomonadati</taxon>
        <taxon>Planctomycetota</taxon>
        <taxon>Phycisphaerae</taxon>
        <taxon>Phycisphaerales</taxon>
        <taxon>Phycisphaeraceae</taxon>
        <taxon>Mucisphaera</taxon>
    </lineage>
</organism>
<keyword evidence="2" id="KW-1185">Reference proteome</keyword>
<dbReference type="Proteomes" id="UP000320386">
    <property type="component" value="Chromosome"/>
</dbReference>
<evidence type="ECO:0000313" key="1">
    <source>
        <dbReference type="EMBL" id="QDU70419.1"/>
    </source>
</evidence>
<sequence>MVVGLVGIEHGPVGTGPWHRGGGGVCRVRTCRNRSVVPGRWRGLSSTDLREQVRGTGEVAGFVEHGPVGTGPWHRGGGGVCRARTCRNRSVAPGRWWGLSSTDLQEQVRGTGEVVRFVEHGPAGTGPWHRGRRSVHMFDDGVAEFGALEECGAVHESFEVVGDGLGGDGAVHALDDEVGGFVPAEVSEHHLA</sequence>
<dbReference type="AlphaFoldDB" id="A0A518BTX7"/>
<dbReference type="KEGG" id="mcad:Pan265_02460"/>
<accession>A0A518BTX7</accession>
<name>A0A518BTX7_9BACT</name>
<protein>
    <submittedName>
        <fullName evidence="1">Uncharacterized protein</fullName>
    </submittedName>
</protein>
<dbReference type="EMBL" id="CP036280">
    <property type="protein sequence ID" value="QDU70419.1"/>
    <property type="molecule type" value="Genomic_DNA"/>
</dbReference>
<proteinExistence type="predicted"/>
<evidence type="ECO:0000313" key="2">
    <source>
        <dbReference type="Proteomes" id="UP000320386"/>
    </source>
</evidence>
<gene>
    <name evidence="1" type="ORF">Pan265_02460</name>
</gene>